<dbReference type="PANTHER" id="PTHR46082">
    <property type="entry name" value="ATP/GTP-BINDING PROTEIN-RELATED"/>
    <property type="match status" value="1"/>
</dbReference>
<dbReference type="Pfam" id="PF13424">
    <property type="entry name" value="TPR_12"/>
    <property type="match status" value="1"/>
</dbReference>
<dbReference type="InterPro" id="IPR011990">
    <property type="entry name" value="TPR-like_helical_dom_sf"/>
</dbReference>
<gene>
    <name evidence="1" type="ORF">FDG2_3564</name>
</gene>
<dbReference type="InterPro" id="IPR053137">
    <property type="entry name" value="NLR-like"/>
</dbReference>
<dbReference type="AlphaFoldDB" id="A0A1C3NZY9"/>
<proteinExistence type="predicted"/>
<dbReference type="Proteomes" id="UP000199013">
    <property type="component" value="Unassembled WGS sequence"/>
</dbReference>
<evidence type="ECO:0008006" key="3">
    <source>
        <dbReference type="Google" id="ProtNLM"/>
    </source>
</evidence>
<keyword evidence="2" id="KW-1185">Reference proteome</keyword>
<dbReference type="PANTHER" id="PTHR46082:SF6">
    <property type="entry name" value="AAA+ ATPASE DOMAIN-CONTAINING PROTEIN-RELATED"/>
    <property type="match status" value="1"/>
</dbReference>
<protein>
    <recommendedName>
        <fullName evidence="3">Tetratricopeptide repeat protein</fullName>
    </recommendedName>
</protein>
<sequence length="356" mass="39518">MAHRLIDRLRLRSGRKAVAARGDLARRMGEMGDLHGALAAYHALLPDVQRVLGPDHPDTFVTRRRLARWQRETGDATGAVTTLEALLPEVLRVLGPEHPDAFTARLDLASSRGEAGDEPGAVIALEELLADQTRVLGPKHSDTAITGGSIPYWRAQAALALTRWRTQAASPYRTAREYEKRLADRERLAYQLNQVPDRPDTLAERGNLTRWLGRADNVLSRWRREPGDPTGAITRYEAILADRLNVLGPDNHHVLAIRHHIALWQCAAGDAPGAVIALEALLPDVLRAMGPDVYDTLAVRQDLAQCRGLAGDVPGAIAAYMELLSDRLRALGFNHNHPEVQEIYEALTHWRRMARR</sequence>
<evidence type="ECO:0000313" key="1">
    <source>
        <dbReference type="EMBL" id="SBW23095.1"/>
    </source>
</evidence>
<dbReference type="SUPFAM" id="SSF48452">
    <property type="entry name" value="TPR-like"/>
    <property type="match status" value="1"/>
</dbReference>
<evidence type="ECO:0000313" key="2">
    <source>
        <dbReference type="Proteomes" id="UP000199013"/>
    </source>
</evidence>
<dbReference type="EMBL" id="FLUV01001499">
    <property type="protein sequence ID" value="SBW23095.1"/>
    <property type="molecule type" value="Genomic_DNA"/>
</dbReference>
<accession>A0A1C3NZY9</accession>
<name>A0A1C3NZY9_9ACTN</name>
<organism evidence="1 2">
    <name type="scientific">Candidatus Protofrankia californiensis</name>
    <dbReference type="NCBI Taxonomy" id="1839754"/>
    <lineage>
        <taxon>Bacteria</taxon>
        <taxon>Bacillati</taxon>
        <taxon>Actinomycetota</taxon>
        <taxon>Actinomycetes</taxon>
        <taxon>Frankiales</taxon>
        <taxon>Frankiaceae</taxon>
        <taxon>Protofrankia</taxon>
    </lineage>
</organism>
<reference evidence="2" key="1">
    <citation type="submission" date="2016-02" db="EMBL/GenBank/DDBJ databases">
        <authorList>
            <person name="Wibberg D."/>
        </authorList>
    </citation>
    <scope>NUCLEOTIDE SEQUENCE [LARGE SCALE GENOMIC DNA]</scope>
</reference>
<dbReference type="Gene3D" id="1.25.40.10">
    <property type="entry name" value="Tetratricopeptide repeat domain"/>
    <property type="match status" value="2"/>
</dbReference>